<accession>A0AAE0IB43</accession>
<dbReference type="EMBL" id="JAUEDM010000003">
    <property type="protein sequence ID" value="KAK3321776.1"/>
    <property type="molecule type" value="Genomic_DNA"/>
</dbReference>
<dbReference type="Pfam" id="PF06985">
    <property type="entry name" value="HET"/>
    <property type="match status" value="1"/>
</dbReference>
<evidence type="ECO:0000313" key="3">
    <source>
        <dbReference type="Proteomes" id="UP001283341"/>
    </source>
</evidence>
<dbReference type="PANTHER" id="PTHR33112:SF16">
    <property type="entry name" value="HETEROKARYON INCOMPATIBILITY DOMAIN-CONTAINING PROTEIN"/>
    <property type="match status" value="1"/>
</dbReference>
<reference evidence="2" key="2">
    <citation type="submission" date="2023-06" db="EMBL/GenBank/DDBJ databases">
        <authorList>
            <consortium name="Lawrence Berkeley National Laboratory"/>
            <person name="Haridas S."/>
            <person name="Hensen N."/>
            <person name="Bonometti L."/>
            <person name="Westerberg I."/>
            <person name="Brannstrom I.O."/>
            <person name="Guillou S."/>
            <person name="Cros-Aarteil S."/>
            <person name="Calhoun S."/>
            <person name="Kuo A."/>
            <person name="Mondo S."/>
            <person name="Pangilinan J."/>
            <person name="Riley R."/>
            <person name="Labutti K."/>
            <person name="Andreopoulos B."/>
            <person name="Lipzen A."/>
            <person name="Chen C."/>
            <person name="Yanf M."/>
            <person name="Daum C."/>
            <person name="Ng V."/>
            <person name="Clum A."/>
            <person name="Steindorff A."/>
            <person name="Ohm R."/>
            <person name="Martin F."/>
            <person name="Silar P."/>
            <person name="Natvig D."/>
            <person name="Lalanne C."/>
            <person name="Gautier V."/>
            <person name="Ament-Velasquez S.L."/>
            <person name="Kruys A."/>
            <person name="Hutchinson M.I."/>
            <person name="Powell A.J."/>
            <person name="Barry K."/>
            <person name="Miller A.N."/>
            <person name="Grigoriev I.V."/>
            <person name="Debuchy R."/>
            <person name="Gladieux P."/>
            <person name="Thoren M.H."/>
            <person name="Johannesson H."/>
        </authorList>
    </citation>
    <scope>NUCLEOTIDE SEQUENCE</scope>
    <source>
        <strain evidence="2">CBS 118394</strain>
    </source>
</reference>
<organism evidence="2 3">
    <name type="scientific">Apodospora peruviana</name>
    <dbReference type="NCBI Taxonomy" id="516989"/>
    <lineage>
        <taxon>Eukaryota</taxon>
        <taxon>Fungi</taxon>
        <taxon>Dikarya</taxon>
        <taxon>Ascomycota</taxon>
        <taxon>Pezizomycotina</taxon>
        <taxon>Sordariomycetes</taxon>
        <taxon>Sordariomycetidae</taxon>
        <taxon>Sordariales</taxon>
        <taxon>Lasiosphaeriaceae</taxon>
        <taxon>Apodospora</taxon>
    </lineage>
</organism>
<keyword evidence="3" id="KW-1185">Reference proteome</keyword>
<dbReference type="Proteomes" id="UP001283341">
    <property type="component" value="Unassembled WGS sequence"/>
</dbReference>
<protein>
    <submittedName>
        <fullName evidence="2">Heterokaryon incompatibility protein-domain-containing protein</fullName>
    </submittedName>
</protein>
<name>A0AAE0IB43_9PEZI</name>
<sequence length="685" mass="77913">MKLSVKYTIKLAGLQKCPHDWDCCSLRANAAQCAICRVLFSIVRLHFTCRLEWSLHSLSSVDDYVHLLPTSNMFQDLLLHSDVVDDADPKTGFDLEVTVWVLWTPLNHPIVADIIAGQNPFPLRVTVQRSRPVRGIWYRDGTRLLNRWLQNSLAKLPGAIYSQLPDPQIALVPETTLPTRVLDLMPDGLIQQIGRSPDAQCSPFVRLAVPQPGMVGRYLTLSHRWGPTRGLLQLTRSNLGQLKEGILLQCLPKTFRDAATVAAELGYRYLWIDALCIIQDDQHDWLRESENMCTVYRNSCCTIAAHTSLGSNDGFLGQSYSERRDSFPLWSRCAINCRGWVFQERILSRRILHFTRGIYDPHRQFLPNNRAAHPMILHDAKPNIEDVIEKSTQWYRLVERYARCELTYDTDRLPAVAGLAKYYQELSGAGPYAYGLWLSSIHQGLLWVETGDGPVEIEAMQDGSVPKSPSWSWGLWRSEIRYPYHLTACTPVPAPAAAQANDIDNNTDKKNEAEVVHHPQLQVPLISVSDDRILTLRLPIVHWRDISARRKAKGIDKNNNCPSFPKIPLDNLYDLISLPANQIRPNWVAFDGQRANVLRYRALTVALLAANVKVDYFFWVEDEDNQQHKSEERLYYFLILERVITGKGEAAERRYKRVGVGAVRKTSWWEGGMGGGGTVQDVEIE</sequence>
<proteinExistence type="predicted"/>
<dbReference type="PANTHER" id="PTHR33112">
    <property type="entry name" value="DOMAIN PROTEIN, PUTATIVE-RELATED"/>
    <property type="match status" value="1"/>
</dbReference>
<dbReference type="InterPro" id="IPR010730">
    <property type="entry name" value="HET"/>
</dbReference>
<dbReference type="AlphaFoldDB" id="A0AAE0IB43"/>
<gene>
    <name evidence="2" type="ORF">B0H66DRAFT_494375</name>
</gene>
<evidence type="ECO:0000259" key="1">
    <source>
        <dbReference type="Pfam" id="PF06985"/>
    </source>
</evidence>
<evidence type="ECO:0000313" key="2">
    <source>
        <dbReference type="EMBL" id="KAK3321776.1"/>
    </source>
</evidence>
<feature type="domain" description="Heterokaryon incompatibility" evidence="1">
    <location>
        <begin position="218"/>
        <end position="325"/>
    </location>
</feature>
<comment type="caution">
    <text evidence="2">The sequence shown here is derived from an EMBL/GenBank/DDBJ whole genome shotgun (WGS) entry which is preliminary data.</text>
</comment>
<reference evidence="2" key="1">
    <citation type="journal article" date="2023" name="Mol. Phylogenet. Evol.">
        <title>Genome-scale phylogeny and comparative genomics of the fungal order Sordariales.</title>
        <authorList>
            <person name="Hensen N."/>
            <person name="Bonometti L."/>
            <person name="Westerberg I."/>
            <person name="Brannstrom I.O."/>
            <person name="Guillou S."/>
            <person name="Cros-Aarteil S."/>
            <person name="Calhoun S."/>
            <person name="Haridas S."/>
            <person name="Kuo A."/>
            <person name="Mondo S."/>
            <person name="Pangilinan J."/>
            <person name="Riley R."/>
            <person name="LaButti K."/>
            <person name="Andreopoulos B."/>
            <person name="Lipzen A."/>
            <person name="Chen C."/>
            <person name="Yan M."/>
            <person name="Daum C."/>
            <person name="Ng V."/>
            <person name="Clum A."/>
            <person name="Steindorff A."/>
            <person name="Ohm R.A."/>
            <person name="Martin F."/>
            <person name="Silar P."/>
            <person name="Natvig D.O."/>
            <person name="Lalanne C."/>
            <person name="Gautier V."/>
            <person name="Ament-Velasquez S.L."/>
            <person name="Kruys A."/>
            <person name="Hutchinson M.I."/>
            <person name="Powell A.J."/>
            <person name="Barry K."/>
            <person name="Miller A.N."/>
            <person name="Grigoriev I.V."/>
            <person name="Debuchy R."/>
            <person name="Gladieux P."/>
            <person name="Hiltunen Thoren M."/>
            <person name="Johannesson H."/>
        </authorList>
    </citation>
    <scope>NUCLEOTIDE SEQUENCE</scope>
    <source>
        <strain evidence="2">CBS 118394</strain>
    </source>
</reference>